<dbReference type="AlphaFoldDB" id="A0A6I6DNT0"/>
<name>A0A6I6DNT0_9MICO</name>
<sequence length="301" mass="31495">MVPILAVVGVIVIGMLAIGFWSTSRPASAERVAEQYLEALSGGDAADVRALLADPDAVPESAWTAFEGAAEHLGDAEIVELSETEDAADVRVETVLADEPLELRFALAKDGTAWRVAEPTLTPVTMTATRGAWIDVAGSPMPLEGGSAELSLLPASYDVSAWPAEFLDGQDRVRVGAEPASVELDPAFTDAAQTQADDALDAHIDECLAASSEVLDGCGMTVPWPADLAEATEITYRADALPQPEIDLEAGTFQATGGAVVATVTGLHDDGSEGTYSYRTDSWNIYGSVSLDEEGLLLSVN</sequence>
<evidence type="ECO:0008006" key="3">
    <source>
        <dbReference type="Google" id="ProtNLM"/>
    </source>
</evidence>
<reference evidence="1 2" key="1">
    <citation type="submission" date="2018-09" db="EMBL/GenBank/DDBJ databases">
        <title>Whole genome sequencing of Microbacterium oryzae strain MB-10T.</title>
        <authorList>
            <person name="Das S.K."/>
        </authorList>
    </citation>
    <scope>NUCLEOTIDE SEQUENCE [LARGE SCALE GENOMIC DNA]</scope>
    <source>
        <strain evidence="1 2">MB-10</strain>
    </source>
</reference>
<accession>A0A6I6DNT0</accession>
<dbReference type="KEGG" id="moj:D7D94_01205"/>
<gene>
    <name evidence="1" type="ORF">D7D94_01205</name>
</gene>
<evidence type="ECO:0000313" key="1">
    <source>
        <dbReference type="EMBL" id="QGU26462.1"/>
    </source>
</evidence>
<organism evidence="1 2">
    <name type="scientific">Microbacterium oryzae</name>
    <dbReference type="NCBI Taxonomy" id="743009"/>
    <lineage>
        <taxon>Bacteria</taxon>
        <taxon>Bacillati</taxon>
        <taxon>Actinomycetota</taxon>
        <taxon>Actinomycetes</taxon>
        <taxon>Micrococcales</taxon>
        <taxon>Microbacteriaceae</taxon>
        <taxon>Microbacterium</taxon>
    </lineage>
</organism>
<evidence type="ECO:0000313" key="2">
    <source>
        <dbReference type="Proteomes" id="UP000422989"/>
    </source>
</evidence>
<proteinExistence type="predicted"/>
<keyword evidence="2" id="KW-1185">Reference proteome</keyword>
<dbReference type="Proteomes" id="UP000422989">
    <property type="component" value="Chromosome"/>
</dbReference>
<dbReference type="EMBL" id="CP032550">
    <property type="protein sequence ID" value="QGU26462.1"/>
    <property type="molecule type" value="Genomic_DNA"/>
</dbReference>
<protein>
    <recommendedName>
        <fullName evidence="3">DUF4878 domain-containing protein</fullName>
    </recommendedName>
</protein>